<evidence type="ECO:0000313" key="4">
    <source>
        <dbReference type="Proteomes" id="UP000237749"/>
    </source>
</evidence>
<dbReference type="SUPFAM" id="SSF55347">
    <property type="entry name" value="Glyceraldehyde-3-phosphate dehydrogenase-like, C-terminal domain"/>
    <property type="match status" value="1"/>
</dbReference>
<keyword evidence="4" id="KW-1185">Reference proteome</keyword>
<dbReference type="Gene3D" id="3.40.50.720">
    <property type="entry name" value="NAD(P)-binding Rossmann-like Domain"/>
    <property type="match status" value="1"/>
</dbReference>
<feature type="domain" description="Gfo/Idh/MocA-like oxidoreductase N-terminal" evidence="1">
    <location>
        <begin position="2"/>
        <end position="118"/>
    </location>
</feature>
<proteinExistence type="predicted"/>
<evidence type="ECO:0000313" key="3">
    <source>
        <dbReference type="EMBL" id="PPK78977.1"/>
    </source>
</evidence>
<dbReference type="InterPro" id="IPR000683">
    <property type="entry name" value="Gfo/Idh/MocA-like_OxRdtase_N"/>
</dbReference>
<accession>A0A2S6HNC5</accession>
<organism evidence="3 4">
    <name type="scientific">Lacrimispora xylanisolvens</name>
    <dbReference type="NCBI Taxonomy" id="384636"/>
    <lineage>
        <taxon>Bacteria</taxon>
        <taxon>Bacillati</taxon>
        <taxon>Bacillota</taxon>
        <taxon>Clostridia</taxon>
        <taxon>Lachnospirales</taxon>
        <taxon>Lachnospiraceae</taxon>
        <taxon>Lacrimispora</taxon>
    </lineage>
</organism>
<dbReference type="EMBL" id="PTJA01000012">
    <property type="protein sequence ID" value="PPK78977.1"/>
    <property type="molecule type" value="Genomic_DNA"/>
</dbReference>
<protein>
    <submittedName>
        <fullName evidence="3">Putative dehydrogenase</fullName>
    </submittedName>
</protein>
<sequence length="331" mass="36787">MKLGIVGSGIIVKDFLSIAHHLKHTTILSLCSTKRSEEDARALAKEYLIGQIFTDFEDFLKSEADTVYLGLPNHLHFSYAYQALLAGKNVIVEKPFTPTIEQATVLSRTARENHLFLFEAVTTLYQPDYRRVKELIPSLGSIKLVRCSYSQYSRRYDRFKNGEVLPAFDPGCAGGALMDINIYNLHYAAGLFGTPESVHYFANMERGIDTSGVLLLDYGSFLCTLTGAKDCSAPDSCIIQGDKGYLIQDSPANICEGGRVILNDGSEETVGSHSCSHRMISEFLEFENMILTGDLTNCYRYLDHTLCVCEILTQARRMAGIVFPADGQEVQ</sequence>
<reference evidence="3 4" key="1">
    <citation type="submission" date="2018-02" db="EMBL/GenBank/DDBJ databases">
        <title>Genomic Encyclopedia of Archaeal and Bacterial Type Strains, Phase II (KMG-II): from individual species to whole genera.</title>
        <authorList>
            <person name="Goeker M."/>
        </authorList>
    </citation>
    <scope>NUCLEOTIDE SEQUENCE [LARGE SCALE GENOMIC DNA]</scope>
    <source>
        <strain evidence="3 4">DSM 3808</strain>
    </source>
</reference>
<dbReference type="PANTHER" id="PTHR43054">
    <property type="match status" value="1"/>
</dbReference>
<dbReference type="SUPFAM" id="SSF51735">
    <property type="entry name" value="NAD(P)-binding Rossmann-fold domains"/>
    <property type="match status" value="1"/>
</dbReference>
<dbReference type="PANTHER" id="PTHR43054:SF1">
    <property type="entry name" value="SCYLLO-INOSITOL 2-DEHYDROGENASE (NADP(+)) IOLU"/>
    <property type="match status" value="1"/>
</dbReference>
<comment type="caution">
    <text evidence="3">The sequence shown here is derived from an EMBL/GenBank/DDBJ whole genome shotgun (WGS) entry which is preliminary data.</text>
</comment>
<gene>
    <name evidence="3" type="ORF">BXY41_112137</name>
</gene>
<dbReference type="Pfam" id="PF22725">
    <property type="entry name" value="GFO_IDH_MocA_C3"/>
    <property type="match status" value="1"/>
</dbReference>
<dbReference type="RefSeq" id="WP_104438669.1">
    <property type="nucleotide sequence ID" value="NZ_PTJA01000012.1"/>
</dbReference>
<dbReference type="AlphaFoldDB" id="A0A2S6HNC5"/>
<dbReference type="Pfam" id="PF01408">
    <property type="entry name" value="GFO_IDH_MocA"/>
    <property type="match status" value="1"/>
</dbReference>
<feature type="domain" description="GFO/IDH/MocA-like oxidoreductase" evidence="2">
    <location>
        <begin position="129"/>
        <end position="246"/>
    </location>
</feature>
<dbReference type="InterPro" id="IPR055170">
    <property type="entry name" value="GFO_IDH_MocA-like_dom"/>
</dbReference>
<dbReference type="Gene3D" id="3.30.360.10">
    <property type="entry name" value="Dihydrodipicolinate Reductase, domain 2"/>
    <property type="match status" value="1"/>
</dbReference>
<evidence type="ECO:0000259" key="2">
    <source>
        <dbReference type="Pfam" id="PF22725"/>
    </source>
</evidence>
<dbReference type="GO" id="GO:0000166">
    <property type="term" value="F:nucleotide binding"/>
    <property type="evidence" value="ECO:0007669"/>
    <property type="project" value="InterPro"/>
</dbReference>
<evidence type="ECO:0000259" key="1">
    <source>
        <dbReference type="Pfam" id="PF01408"/>
    </source>
</evidence>
<dbReference type="Proteomes" id="UP000237749">
    <property type="component" value="Unassembled WGS sequence"/>
</dbReference>
<name>A0A2S6HNC5_9FIRM</name>
<dbReference type="OrthoDB" id="9795543at2"/>
<dbReference type="InterPro" id="IPR036291">
    <property type="entry name" value="NAD(P)-bd_dom_sf"/>
</dbReference>